<evidence type="ECO:0000313" key="7">
    <source>
        <dbReference type="EMBL" id="QHI98313.1"/>
    </source>
</evidence>
<protein>
    <submittedName>
        <fullName evidence="7">LysR family transcriptional regulator</fullName>
    </submittedName>
</protein>
<evidence type="ECO:0000313" key="8">
    <source>
        <dbReference type="Proteomes" id="UP000464787"/>
    </source>
</evidence>
<dbReference type="Gene3D" id="3.40.190.10">
    <property type="entry name" value="Periplasmic binding protein-like II"/>
    <property type="match status" value="2"/>
</dbReference>
<dbReference type="EMBL" id="CP047650">
    <property type="protein sequence ID" value="QHI98313.1"/>
    <property type="molecule type" value="Genomic_DNA"/>
</dbReference>
<dbReference type="SUPFAM" id="SSF53850">
    <property type="entry name" value="Periplasmic binding protein-like II"/>
    <property type="match status" value="1"/>
</dbReference>
<evidence type="ECO:0000256" key="3">
    <source>
        <dbReference type="ARBA" id="ARBA00023125"/>
    </source>
</evidence>
<dbReference type="InterPro" id="IPR036388">
    <property type="entry name" value="WH-like_DNA-bd_sf"/>
</dbReference>
<dbReference type="GO" id="GO:0043565">
    <property type="term" value="F:sequence-specific DNA binding"/>
    <property type="evidence" value="ECO:0007669"/>
    <property type="project" value="TreeGrafter"/>
</dbReference>
<dbReference type="KEGG" id="xyk:GT347_10095"/>
<dbReference type="Proteomes" id="UP000464787">
    <property type="component" value="Chromosome"/>
</dbReference>
<dbReference type="InterPro" id="IPR000847">
    <property type="entry name" value="LysR_HTH_N"/>
</dbReference>
<proteinExistence type="inferred from homology"/>
<dbReference type="PROSITE" id="PS50931">
    <property type="entry name" value="HTH_LYSR"/>
    <property type="match status" value="1"/>
</dbReference>
<sequence>MTELRNILGPLRVLEAIHRCGGMGRAAAQLHITPGAVSHQIRRLETELGARVLVKSGRQVEFTETGLELATGAAEAFERLEALVAKAMGGSAQAPIRVKVIPSLAIQWLMPRLAGFYAEHQDIDVEIATVARADDTELINADFVVRRGRGDWRDEHAELLFRDELVLACSPAVAARIHTPADLLGEKLLKSMIAPGSWDSWLQSVGLAPGEHTRMVPMANAALCLQAAAQGLGVAVTQRAYLYGEFATGVLVRPLPHAAVSEDGYWLVCEMAKAHRDPYARFSRWLVATARQDMAQLPSALAPEIFTTRPQTS</sequence>
<dbReference type="SUPFAM" id="SSF46785">
    <property type="entry name" value="Winged helix' DNA-binding domain"/>
    <property type="match status" value="1"/>
</dbReference>
<evidence type="ECO:0000256" key="4">
    <source>
        <dbReference type="ARBA" id="ARBA00023159"/>
    </source>
</evidence>
<dbReference type="InterPro" id="IPR058163">
    <property type="entry name" value="LysR-type_TF_proteobact-type"/>
</dbReference>
<dbReference type="InterPro" id="IPR036390">
    <property type="entry name" value="WH_DNA-bd_sf"/>
</dbReference>
<organism evidence="7 8">
    <name type="scientific">Xylophilus rhododendri</name>
    <dbReference type="NCBI Taxonomy" id="2697032"/>
    <lineage>
        <taxon>Bacteria</taxon>
        <taxon>Pseudomonadati</taxon>
        <taxon>Pseudomonadota</taxon>
        <taxon>Betaproteobacteria</taxon>
        <taxon>Burkholderiales</taxon>
        <taxon>Xylophilus</taxon>
    </lineage>
</organism>
<evidence type="ECO:0000256" key="1">
    <source>
        <dbReference type="ARBA" id="ARBA00009437"/>
    </source>
</evidence>
<name>A0A857J524_9BURK</name>
<keyword evidence="4" id="KW-0010">Activator</keyword>
<dbReference type="Pfam" id="PF03466">
    <property type="entry name" value="LysR_substrate"/>
    <property type="match status" value="1"/>
</dbReference>
<dbReference type="Gene3D" id="1.10.10.10">
    <property type="entry name" value="Winged helix-like DNA-binding domain superfamily/Winged helix DNA-binding domain"/>
    <property type="match status" value="1"/>
</dbReference>
<dbReference type="PANTHER" id="PTHR30537:SF70">
    <property type="entry name" value="HTH-TYPE TRANSCRIPTIONAL ACTIVATOR AMPR"/>
    <property type="match status" value="1"/>
</dbReference>
<evidence type="ECO:0000256" key="2">
    <source>
        <dbReference type="ARBA" id="ARBA00023015"/>
    </source>
</evidence>
<feature type="domain" description="HTH lysR-type" evidence="6">
    <location>
        <begin position="11"/>
        <end position="63"/>
    </location>
</feature>
<gene>
    <name evidence="7" type="ORF">GT347_10095</name>
</gene>
<dbReference type="AlphaFoldDB" id="A0A857J524"/>
<dbReference type="GO" id="GO:0003700">
    <property type="term" value="F:DNA-binding transcription factor activity"/>
    <property type="evidence" value="ECO:0007669"/>
    <property type="project" value="InterPro"/>
</dbReference>
<evidence type="ECO:0000259" key="6">
    <source>
        <dbReference type="PROSITE" id="PS50931"/>
    </source>
</evidence>
<dbReference type="RefSeq" id="WP_160551830.1">
    <property type="nucleotide sequence ID" value="NZ_CP047650.1"/>
</dbReference>
<dbReference type="GO" id="GO:0006351">
    <property type="term" value="P:DNA-templated transcription"/>
    <property type="evidence" value="ECO:0007669"/>
    <property type="project" value="TreeGrafter"/>
</dbReference>
<accession>A0A857J524</accession>
<dbReference type="InterPro" id="IPR005119">
    <property type="entry name" value="LysR_subst-bd"/>
</dbReference>
<dbReference type="PANTHER" id="PTHR30537">
    <property type="entry name" value="HTH-TYPE TRANSCRIPTIONAL REGULATOR"/>
    <property type="match status" value="1"/>
</dbReference>
<evidence type="ECO:0000256" key="5">
    <source>
        <dbReference type="ARBA" id="ARBA00023163"/>
    </source>
</evidence>
<dbReference type="Pfam" id="PF00126">
    <property type="entry name" value="HTH_1"/>
    <property type="match status" value="1"/>
</dbReference>
<dbReference type="CDD" id="cd08432">
    <property type="entry name" value="PBP2_GcdR_TrpI_HvrB_AmpR_like"/>
    <property type="match status" value="1"/>
</dbReference>
<keyword evidence="5" id="KW-0804">Transcription</keyword>
<keyword evidence="8" id="KW-1185">Reference proteome</keyword>
<keyword evidence="2" id="KW-0805">Transcription regulation</keyword>
<keyword evidence="3" id="KW-0238">DNA-binding</keyword>
<comment type="similarity">
    <text evidence="1">Belongs to the LysR transcriptional regulatory family.</text>
</comment>
<reference evidence="7 8" key="1">
    <citation type="submission" date="2020-01" db="EMBL/GenBank/DDBJ databases">
        <title>Genome sequencing of strain KACC 21265.</title>
        <authorList>
            <person name="Heo J."/>
            <person name="Kim S.-J."/>
            <person name="Kim J.-S."/>
            <person name="Hong S.-B."/>
            <person name="Kwon S.-W."/>
        </authorList>
    </citation>
    <scope>NUCLEOTIDE SEQUENCE [LARGE SCALE GENOMIC DNA]</scope>
    <source>
        <strain evidence="7 8">KACC 21265</strain>
    </source>
</reference>